<organism evidence="4">
    <name type="scientific">Oryza punctata</name>
    <name type="common">Red rice</name>
    <dbReference type="NCBI Taxonomy" id="4537"/>
    <lineage>
        <taxon>Eukaryota</taxon>
        <taxon>Viridiplantae</taxon>
        <taxon>Streptophyta</taxon>
        <taxon>Embryophyta</taxon>
        <taxon>Tracheophyta</taxon>
        <taxon>Spermatophyta</taxon>
        <taxon>Magnoliopsida</taxon>
        <taxon>Liliopsida</taxon>
        <taxon>Poales</taxon>
        <taxon>Poaceae</taxon>
        <taxon>BOP clade</taxon>
        <taxon>Oryzoideae</taxon>
        <taxon>Oryzeae</taxon>
        <taxon>Oryzinae</taxon>
        <taxon>Oryza</taxon>
    </lineage>
</organism>
<evidence type="ECO:0000313" key="5">
    <source>
        <dbReference type="Proteomes" id="UP000026962"/>
    </source>
</evidence>
<dbReference type="GO" id="GO:0005634">
    <property type="term" value="C:nucleus"/>
    <property type="evidence" value="ECO:0007669"/>
    <property type="project" value="TreeGrafter"/>
</dbReference>
<protein>
    <recommendedName>
        <fullName evidence="3">NF-kappa-B-activating protein C-terminal domain-containing protein</fullName>
    </recommendedName>
</protein>
<evidence type="ECO:0000256" key="2">
    <source>
        <dbReference type="SAM" id="MobiDB-lite"/>
    </source>
</evidence>
<evidence type="ECO:0000256" key="1">
    <source>
        <dbReference type="ARBA" id="ARBA00009313"/>
    </source>
</evidence>
<dbReference type="Proteomes" id="UP000026962">
    <property type="component" value="Chromosome 8"/>
</dbReference>
<dbReference type="PANTHER" id="PTHR13087">
    <property type="entry name" value="NF-KAPPA B ACTIVATING PROTEIN"/>
    <property type="match status" value="1"/>
</dbReference>
<feature type="compositionally biased region" description="Basic and acidic residues" evidence="2">
    <location>
        <begin position="117"/>
        <end position="137"/>
    </location>
</feature>
<dbReference type="InterPro" id="IPR009269">
    <property type="entry name" value="NKAP_C"/>
</dbReference>
<keyword evidence="5" id="KW-1185">Reference proteome</keyword>
<feature type="region of interest" description="Disordered" evidence="2">
    <location>
        <begin position="1"/>
        <end position="162"/>
    </location>
</feature>
<dbReference type="InterPro" id="IPR040466">
    <property type="entry name" value="NKAP"/>
</dbReference>
<dbReference type="Gramene" id="OPUNC08G15610.1">
    <property type="protein sequence ID" value="OPUNC08G15610.1"/>
    <property type="gene ID" value="OPUNC08G15610"/>
</dbReference>
<sequence length="291" mass="32781">MPRAEPEMQPDGRRRRRSPSPRHRSRDGGKSLKESDCDSLSDCSGSEDSRRDSKRRRHRRKGSERGRSKGGRRHRRRSHTESDSDDSRDRSRKRSRSQKGPKETERIRSSRKKKSRRDGSTRKKKEANEDARLKEMIKAPSALEDGNGGADEAVAPLVGPMPPPPARVDAHVVGYGGALRPGEGDAMAQFVQQGKRIPRRGEVGLSAEEIKRFEEAGYVMSGSRHARITAVRLRKENQVYSAEEKRALAAFNSEQRARRESKVRDDLRRLVDMTLGKLAGSDHDDDPSSAR</sequence>
<evidence type="ECO:0000259" key="3">
    <source>
        <dbReference type="Pfam" id="PF06047"/>
    </source>
</evidence>
<feature type="compositionally biased region" description="Basic and acidic residues" evidence="2">
    <location>
        <begin position="79"/>
        <end position="89"/>
    </location>
</feature>
<dbReference type="EnsemblPlants" id="OPUNC08G15580.1">
    <property type="protein sequence ID" value="OPUNC08G15580.1"/>
    <property type="gene ID" value="OPUNC08G15580"/>
</dbReference>
<feature type="compositionally biased region" description="Basic residues" evidence="2">
    <location>
        <begin position="90"/>
        <end position="99"/>
    </location>
</feature>
<accession>A0A0E0LVT7</accession>
<dbReference type="OMA" id="FREMVNQ"/>
<name>A0A0E0LVT7_ORYPU</name>
<dbReference type="EnsemblPlants" id="OPUNC08G15610.1">
    <property type="protein sequence ID" value="OPUNC08G15610.1"/>
    <property type="gene ID" value="OPUNC08G15610"/>
</dbReference>
<reference evidence="4" key="1">
    <citation type="submission" date="2015-04" db="UniProtKB">
        <authorList>
            <consortium name="EnsemblPlants"/>
        </authorList>
    </citation>
    <scope>IDENTIFICATION</scope>
</reference>
<dbReference type="HOGENOM" id="CLU_032439_3_0_1"/>
<reference evidence="4" key="2">
    <citation type="submission" date="2018-05" db="EMBL/GenBank/DDBJ databases">
        <title>OpunRS2 (Oryza punctata Reference Sequence Version 2).</title>
        <authorList>
            <person name="Zhang J."/>
            <person name="Kudrna D."/>
            <person name="Lee S."/>
            <person name="Talag J."/>
            <person name="Welchert J."/>
            <person name="Wing R.A."/>
        </authorList>
    </citation>
    <scope>NUCLEOTIDE SEQUENCE [LARGE SCALE GENOMIC DNA]</scope>
</reference>
<dbReference type="Gramene" id="OPUNC08G15580.1">
    <property type="protein sequence ID" value="OPUNC08G15580.1"/>
    <property type="gene ID" value="OPUNC08G15580"/>
</dbReference>
<feature type="compositionally biased region" description="Basic residues" evidence="2">
    <location>
        <begin position="52"/>
        <end position="78"/>
    </location>
</feature>
<proteinExistence type="inferred from homology"/>
<feature type="compositionally biased region" description="Basic and acidic residues" evidence="2">
    <location>
        <begin position="1"/>
        <end position="12"/>
    </location>
</feature>
<feature type="compositionally biased region" description="Basic residues" evidence="2">
    <location>
        <begin position="13"/>
        <end position="25"/>
    </location>
</feature>
<dbReference type="GO" id="GO:0003682">
    <property type="term" value="F:chromatin binding"/>
    <property type="evidence" value="ECO:0007669"/>
    <property type="project" value="InterPro"/>
</dbReference>
<dbReference type="PANTHER" id="PTHR13087:SF12">
    <property type="entry name" value="NF-KAPPA-B-ACTIVATING PROTEIN C-TERMINAL DOMAIN-CONTAINING PROTEIN"/>
    <property type="match status" value="1"/>
</dbReference>
<dbReference type="STRING" id="4537.A0A0E0LVT7"/>
<feature type="domain" description="NF-kappa-B-activating protein C-terminal" evidence="3">
    <location>
        <begin position="175"/>
        <end position="272"/>
    </location>
</feature>
<comment type="similarity">
    <text evidence="1">Belongs to the NKAP family.</text>
</comment>
<dbReference type="AlphaFoldDB" id="A0A0E0LVT7"/>
<dbReference type="Pfam" id="PF06047">
    <property type="entry name" value="Nkap_C"/>
    <property type="match status" value="1"/>
</dbReference>
<evidence type="ECO:0000313" key="4">
    <source>
        <dbReference type="EnsemblPlants" id="OPUNC08G15610.1"/>
    </source>
</evidence>
<dbReference type="GO" id="GO:0010468">
    <property type="term" value="P:regulation of gene expression"/>
    <property type="evidence" value="ECO:0007669"/>
    <property type="project" value="TreeGrafter"/>
</dbReference>
<dbReference type="eggNOG" id="KOG2812">
    <property type="taxonomic scope" value="Eukaryota"/>
</dbReference>
<feature type="compositionally biased region" description="Basic and acidic residues" evidence="2">
    <location>
        <begin position="26"/>
        <end position="36"/>
    </location>
</feature>